<keyword evidence="4 7" id="KW-0812">Transmembrane</keyword>
<feature type="transmembrane region" description="Helical" evidence="7">
    <location>
        <begin position="114"/>
        <end position="137"/>
    </location>
</feature>
<sequence length="348" mass="39204">MNIDILGISVLWIFLWGYIIVASIDFGAGFFGFYSVATGKKHITYAIIERYLSPVWEVTNVFLVFFYIGMVGFFPDTAMYYGTALLVPGSLALILLSIRGAYYAFSNYGSKQNVWYMFLYGATGLLIPAALSTVLVISEGGIIQVIEGKIVLLWSELFSSLYTWSVILLALVSVLYISAMFLTYYAHKAKDKPAYMILRGYALFWSLPTILASLFAFYAISQHNKEHFNNMLSLSWMFIASFICFAIAVFFVWKGRNLGLSFIMVMLQFGFAFFGYGRAHLPYILYPYITIREHFTNETMAIALVAAFIAGLFVLIPSIVLLLRLFLFDAAYVRGTKNKKGGKGSYGK</sequence>
<dbReference type="Pfam" id="PF02322">
    <property type="entry name" value="Cyt_bd_oxida_II"/>
    <property type="match status" value="1"/>
</dbReference>
<evidence type="ECO:0000256" key="1">
    <source>
        <dbReference type="ARBA" id="ARBA00004651"/>
    </source>
</evidence>
<keyword evidence="9" id="KW-1185">Reference proteome</keyword>
<evidence type="ECO:0000256" key="4">
    <source>
        <dbReference type="ARBA" id="ARBA00022692"/>
    </source>
</evidence>
<comment type="caution">
    <text evidence="8">The sequence shown here is derived from an EMBL/GenBank/DDBJ whole genome shotgun (WGS) entry which is preliminary data.</text>
</comment>
<feature type="transmembrane region" description="Helical" evidence="7">
    <location>
        <begin position="232"/>
        <end position="253"/>
    </location>
</feature>
<feature type="transmembrane region" description="Helical" evidence="7">
    <location>
        <begin position="198"/>
        <end position="220"/>
    </location>
</feature>
<dbReference type="EMBL" id="SKFG01000010">
    <property type="protein sequence ID" value="TCZ77219.1"/>
    <property type="molecule type" value="Genomic_DNA"/>
</dbReference>
<keyword evidence="3" id="KW-1003">Cell membrane</keyword>
<feature type="transmembrane region" description="Helical" evidence="7">
    <location>
        <begin position="161"/>
        <end position="186"/>
    </location>
</feature>
<evidence type="ECO:0000256" key="5">
    <source>
        <dbReference type="ARBA" id="ARBA00022989"/>
    </source>
</evidence>
<reference evidence="8 9" key="1">
    <citation type="submission" date="2019-03" db="EMBL/GenBank/DDBJ databases">
        <authorList>
            <person name="Kim M.K.M."/>
        </authorList>
    </citation>
    <scope>NUCLEOTIDE SEQUENCE [LARGE SCALE GENOMIC DNA]</scope>
    <source>
        <strain evidence="8 9">18JY21-1</strain>
    </source>
</reference>
<name>A0A4R4EC09_9BACL</name>
<evidence type="ECO:0000256" key="2">
    <source>
        <dbReference type="ARBA" id="ARBA00007543"/>
    </source>
</evidence>
<dbReference type="OrthoDB" id="2416742at2"/>
<proteinExistence type="inferred from homology"/>
<feature type="transmembrane region" description="Helical" evidence="7">
    <location>
        <begin position="55"/>
        <end position="74"/>
    </location>
</feature>
<evidence type="ECO:0000256" key="7">
    <source>
        <dbReference type="SAM" id="Phobius"/>
    </source>
</evidence>
<evidence type="ECO:0000256" key="6">
    <source>
        <dbReference type="ARBA" id="ARBA00023136"/>
    </source>
</evidence>
<dbReference type="RefSeq" id="WP_132418321.1">
    <property type="nucleotide sequence ID" value="NZ_SKFG01000010.1"/>
</dbReference>
<protein>
    <submittedName>
        <fullName evidence="8">Cytochrome d ubiquinol oxidase subunit II</fullName>
    </submittedName>
</protein>
<keyword evidence="5 7" id="KW-1133">Transmembrane helix</keyword>
<dbReference type="GO" id="GO:0005886">
    <property type="term" value="C:plasma membrane"/>
    <property type="evidence" value="ECO:0007669"/>
    <property type="project" value="UniProtKB-SubCell"/>
</dbReference>
<comment type="subcellular location">
    <subcellularLocation>
        <location evidence="1">Cell membrane</location>
        <topology evidence="1">Multi-pass membrane protein</topology>
    </subcellularLocation>
</comment>
<feature type="transmembrane region" description="Helical" evidence="7">
    <location>
        <begin position="260"/>
        <end position="279"/>
    </location>
</feature>
<dbReference type="AlphaFoldDB" id="A0A4R4EC09"/>
<accession>A0A4R4EC09</accession>
<feature type="transmembrane region" description="Helical" evidence="7">
    <location>
        <begin position="80"/>
        <end position="102"/>
    </location>
</feature>
<dbReference type="Proteomes" id="UP000295418">
    <property type="component" value="Unassembled WGS sequence"/>
</dbReference>
<organism evidence="8 9">
    <name type="scientific">Paenibacillus albiflavus</name>
    <dbReference type="NCBI Taxonomy" id="2545760"/>
    <lineage>
        <taxon>Bacteria</taxon>
        <taxon>Bacillati</taxon>
        <taxon>Bacillota</taxon>
        <taxon>Bacilli</taxon>
        <taxon>Bacillales</taxon>
        <taxon>Paenibacillaceae</taxon>
        <taxon>Paenibacillus</taxon>
    </lineage>
</organism>
<evidence type="ECO:0000256" key="3">
    <source>
        <dbReference type="ARBA" id="ARBA00022475"/>
    </source>
</evidence>
<dbReference type="InterPro" id="IPR003317">
    <property type="entry name" value="Cyt-d_oxidase_su2"/>
</dbReference>
<comment type="similarity">
    <text evidence="2">Belongs to the cytochrome ubiquinol oxidase subunit 2 family.</text>
</comment>
<feature type="transmembrane region" description="Helical" evidence="7">
    <location>
        <begin position="299"/>
        <end position="327"/>
    </location>
</feature>
<evidence type="ECO:0000313" key="9">
    <source>
        <dbReference type="Proteomes" id="UP000295418"/>
    </source>
</evidence>
<gene>
    <name evidence="8" type="ORF">E0485_12240</name>
</gene>
<evidence type="ECO:0000313" key="8">
    <source>
        <dbReference type="EMBL" id="TCZ77219.1"/>
    </source>
</evidence>
<feature type="transmembrane region" description="Helical" evidence="7">
    <location>
        <begin position="12"/>
        <end position="34"/>
    </location>
</feature>
<keyword evidence="6 7" id="KW-0472">Membrane</keyword>